<evidence type="ECO:0000256" key="1">
    <source>
        <dbReference type="SAM" id="Phobius"/>
    </source>
</evidence>
<name>A0ABU8VAZ0_9BURK</name>
<evidence type="ECO:0008006" key="4">
    <source>
        <dbReference type="Google" id="ProtNLM"/>
    </source>
</evidence>
<protein>
    <recommendedName>
        <fullName evidence="4">DUF883 domain-containing protein</fullName>
    </recommendedName>
</protein>
<comment type="caution">
    <text evidence="2">The sequence shown here is derived from an EMBL/GenBank/DDBJ whole genome shotgun (WGS) entry which is preliminary data.</text>
</comment>
<evidence type="ECO:0000313" key="3">
    <source>
        <dbReference type="Proteomes" id="UP001365846"/>
    </source>
</evidence>
<dbReference type="Proteomes" id="UP001365846">
    <property type="component" value="Unassembled WGS sequence"/>
</dbReference>
<evidence type="ECO:0000313" key="2">
    <source>
        <dbReference type="EMBL" id="MEJ8810817.1"/>
    </source>
</evidence>
<dbReference type="EMBL" id="JBBKZU010000002">
    <property type="protein sequence ID" value="MEJ8810817.1"/>
    <property type="molecule type" value="Genomic_DNA"/>
</dbReference>
<keyword evidence="1" id="KW-0472">Membrane</keyword>
<keyword evidence="1" id="KW-0812">Transmembrane</keyword>
<keyword evidence="3" id="KW-1185">Reference proteome</keyword>
<accession>A0ABU8VAZ0</accession>
<keyword evidence="1" id="KW-1133">Transmembrane helix</keyword>
<gene>
    <name evidence="2" type="ORF">WKW77_07035</name>
</gene>
<sequence>MSDETTHGADASVTCAKGRWGRVLDDLGGLRRAKAASTARDVMRTADEGMRQHPYTAMAAMAFAGLIAGILIARR</sequence>
<organism evidence="2 3">
    <name type="scientific">Variovorax ureilyticus</name>
    <dbReference type="NCBI Taxonomy" id="1836198"/>
    <lineage>
        <taxon>Bacteria</taxon>
        <taxon>Pseudomonadati</taxon>
        <taxon>Pseudomonadota</taxon>
        <taxon>Betaproteobacteria</taxon>
        <taxon>Burkholderiales</taxon>
        <taxon>Comamonadaceae</taxon>
        <taxon>Variovorax</taxon>
    </lineage>
</organism>
<feature type="transmembrane region" description="Helical" evidence="1">
    <location>
        <begin position="55"/>
        <end position="73"/>
    </location>
</feature>
<proteinExistence type="predicted"/>
<reference evidence="2 3" key="1">
    <citation type="submission" date="2024-03" db="EMBL/GenBank/DDBJ databases">
        <title>Novel species of the genus Variovorax.</title>
        <authorList>
            <person name="Liu Q."/>
            <person name="Xin Y.-H."/>
        </authorList>
    </citation>
    <scope>NUCLEOTIDE SEQUENCE [LARGE SCALE GENOMIC DNA]</scope>
    <source>
        <strain evidence="2 3">KACC 18899</strain>
    </source>
</reference>
<dbReference type="RefSeq" id="WP_340356126.1">
    <property type="nucleotide sequence ID" value="NZ_JBBKZU010000002.1"/>
</dbReference>